<evidence type="ECO:0000256" key="5">
    <source>
        <dbReference type="ARBA" id="ARBA00022679"/>
    </source>
</evidence>
<gene>
    <name evidence="13 16" type="primary">bioB</name>
    <name evidence="16" type="ORF">RZN69_01880</name>
</gene>
<dbReference type="SUPFAM" id="SSF102114">
    <property type="entry name" value="Radical SAM enzymes"/>
    <property type="match status" value="1"/>
</dbReference>
<dbReference type="GO" id="GO:0004076">
    <property type="term" value="F:biotin synthase activity"/>
    <property type="evidence" value="ECO:0007669"/>
    <property type="project" value="UniProtKB-UniRule"/>
</dbReference>
<evidence type="ECO:0000256" key="3">
    <source>
        <dbReference type="ARBA" id="ARBA00012236"/>
    </source>
</evidence>
<dbReference type="KEGG" id="puo:RZN69_01880"/>
<dbReference type="CDD" id="cd01335">
    <property type="entry name" value="Radical_SAM"/>
    <property type="match status" value="1"/>
</dbReference>
<sequence length="357" mass="39568">MTLEEIREIYNLPLTTLIFRAQQVHQKYQDPAGVQLCTLKSIKTGQCSEDCAYCPQSARYNTFVEPEKLMNTPNILKDAKAAKAGGASRFCMGAAWRRVYNTNQFENILETVRGVKELDLEVCCTLGMIDSEQAVKLKEAGCDVYNHNLDTSREYYSKIITTRSYDDRLETLDNVRKAGMEVCSGGIMGMGEGIDDRLKMLLELAAMDPHPDSVPINALVAVEGTPLEDQEFVDSFEFVRIIATARIVMPKAMVRLSAGRTEMNDEMQALCYLAGANSIFLGDKLLTTANPEKSDDRQLLDRLGLHPLHPDTARAIHAKADGDDAFADLAEGETYWAHACGGDCDHEHEKTGEAVKS</sequence>
<feature type="binding site" evidence="13 14">
    <location>
        <position position="47"/>
    </location>
    <ligand>
        <name>[4Fe-4S] cluster</name>
        <dbReference type="ChEBI" id="CHEBI:49883"/>
        <note>4Fe-4S-S-AdoMet</note>
    </ligand>
</feature>
<comment type="pathway">
    <text evidence="1 13">Cofactor biosynthesis; biotin biosynthesis; biotin from 7,8-diaminononanoate: step 2/2.</text>
</comment>
<dbReference type="GO" id="GO:0005506">
    <property type="term" value="F:iron ion binding"/>
    <property type="evidence" value="ECO:0007669"/>
    <property type="project" value="UniProtKB-UniRule"/>
</dbReference>
<feature type="binding site" evidence="13 14">
    <location>
        <position position="91"/>
    </location>
    <ligand>
        <name>[2Fe-2S] cluster</name>
        <dbReference type="ChEBI" id="CHEBI:190135"/>
    </ligand>
</feature>
<dbReference type="PANTHER" id="PTHR22976:SF2">
    <property type="entry name" value="BIOTIN SYNTHASE, MITOCHONDRIAL"/>
    <property type="match status" value="1"/>
</dbReference>
<dbReference type="InterPro" id="IPR024177">
    <property type="entry name" value="Biotin_synthase"/>
</dbReference>
<evidence type="ECO:0000256" key="7">
    <source>
        <dbReference type="ARBA" id="ARBA00022714"/>
    </source>
</evidence>
<accession>A0AAQ3QTX8</accession>
<evidence type="ECO:0000256" key="11">
    <source>
        <dbReference type="ARBA" id="ARBA00023014"/>
    </source>
</evidence>
<dbReference type="InterPro" id="IPR013785">
    <property type="entry name" value="Aldolase_TIM"/>
</dbReference>
<dbReference type="PROSITE" id="PS51918">
    <property type="entry name" value="RADICAL_SAM"/>
    <property type="match status" value="1"/>
</dbReference>
<dbReference type="InterPro" id="IPR007197">
    <property type="entry name" value="rSAM"/>
</dbReference>
<keyword evidence="17" id="KW-1185">Reference proteome</keyword>
<evidence type="ECO:0000256" key="9">
    <source>
        <dbReference type="ARBA" id="ARBA00022756"/>
    </source>
</evidence>
<dbReference type="SMART" id="SM00876">
    <property type="entry name" value="BATS"/>
    <property type="match status" value="1"/>
</dbReference>
<dbReference type="SFLD" id="SFLDG01060">
    <property type="entry name" value="BATS_domain_containing"/>
    <property type="match status" value="1"/>
</dbReference>
<dbReference type="Proteomes" id="UP001304300">
    <property type="component" value="Chromosome"/>
</dbReference>
<evidence type="ECO:0000313" key="16">
    <source>
        <dbReference type="EMBL" id="WOO41821.1"/>
    </source>
</evidence>
<dbReference type="AlphaFoldDB" id="A0AAQ3QTX8"/>
<dbReference type="Pfam" id="PF04055">
    <property type="entry name" value="Radical_SAM"/>
    <property type="match status" value="1"/>
</dbReference>
<dbReference type="InterPro" id="IPR058240">
    <property type="entry name" value="rSAM_sf"/>
</dbReference>
<keyword evidence="10 13" id="KW-0408">Iron</keyword>
<dbReference type="RefSeq" id="WP_317834305.1">
    <property type="nucleotide sequence ID" value="NZ_CP136920.1"/>
</dbReference>
<dbReference type="HAMAP" id="MF_01694">
    <property type="entry name" value="BioB"/>
    <property type="match status" value="1"/>
</dbReference>
<dbReference type="EMBL" id="CP136920">
    <property type="protein sequence ID" value="WOO41821.1"/>
    <property type="molecule type" value="Genomic_DNA"/>
</dbReference>
<dbReference type="NCBIfam" id="TIGR00433">
    <property type="entry name" value="bioB"/>
    <property type="match status" value="1"/>
</dbReference>
<comment type="similarity">
    <text evidence="2 13">Belongs to the radical SAM superfamily. Biotin synthase family.</text>
</comment>
<evidence type="ECO:0000256" key="13">
    <source>
        <dbReference type="HAMAP-Rule" id="MF_01694"/>
    </source>
</evidence>
<dbReference type="SFLD" id="SFLDG01278">
    <property type="entry name" value="biotin_synthase_like"/>
    <property type="match status" value="1"/>
</dbReference>
<dbReference type="Pfam" id="PF06968">
    <property type="entry name" value="BATS"/>
    <property type="match status" value="1"/>
</dbReference>
<dbReference type="GO" id="GO:0051539">
    <property type="term" value="F:4 iron, 4 sulfur cluster binding"/>
    <property type="evidence" value="ECO:0007669"/>
    <property type="project" value="UniProtKB-KW"/>
</dbReference>
<feature type="binding site" evidence="13 14">
    <location>
        <position position="51"/>
    </location>
    <ligand>
        <name>[4Fe-4S] cluster</name>
        <dbReference type="ChEBI" id="CHEBI:49883"/>
        <note>4Fe-4S-S-AdoMet</note>
    </ligand>
</feature>
<evidence type="ECO:0000256" key="2">
    <source>
        <dbReference type="ARBA" id="ARBA00010765"/>
    </source>
</evidence>
<dbReference type="GO" id="GO:0009102">
    <property type="term" value="P:biotin biosynthetic process"/>
    <property type="evidence" value="ECO:0007669"/>
    <property type="project" value="UniProtKB-UniRule"/>
</dbReference>
<dbReference type="GO" id="GO:0051537">
    <property type="term" value="F:2 iron, 2 sulfur cluster binding"/>
    <property type="evidence" value="ECO:0007669"/>
    <property type="project" value="UniProtKB-KW"/>
</dbReference>
<feature type="binding site" evidence="13 14">
    <location>
        <position position="123"/>
    </location>
    <ligand>
        <name>[2Fe-2S] cluster</name>
        <dbReference type="ChEBI" id="CHEBI:190135"/>
    </ligand>
</feature>
<dbReference type="InterPro" id="IPR010722">
    <property type="entry name" value="BATS_dom"/>
</dbReference>
<comment type="function">
    <text evidence="13">Catalyzes the conversion of dethiobiotin (DTB) to biotin by the insertion of a sulfur atom into dethiobiotin via a radical-based mechanism.</text>
</comment>
<protein>
    <recommendedName>
        <fullName evidence="3 13">Biotin synthase</fullName>
        <ecNumber evidence="3 13">2.8.1.6</ecNumber>
    </recommendedName>
</protein>
<feature type="binding site" evidence="13 14">
    <location>
        <position position="255"/>
    </location>
    <ligand>
        <name>[2Fe-2S] cluster</name>
        <dbReference type="ChEBI" id="CHEBI:190135"/>
    </ligand>
</feature>
<dbReference type="Gene3D" id="3.20.20.70">
    <property type="entry name" value="Aldolase class I"/>
    <property type="match status" value="1"/>
</dbReference>
<feature type="binding site" evidence="13 14">
    <location>
        <position position="54"/>
    </location>
    <ligand>
        <name>[4Fe-4S] cluster</name>
        <dbReference type="ChEBI" id="CHEBI:49883"/>
        <note>4Fe-4S-S-AdoMet</note>
    </ligand>
</feature>
<organism evidence="16 17">
    <name type="scientific">Rubellicoccus peritrichatus</name>
    <dbReference type="NCBI Taxonomy" id="3080537"/>
    <lineage>
        <taxon>Bacteria</taxon>
        <taxon>Pseudomonadati</taxon>
        <taxon>Verrucomicrobiota</taxon>
        <taxon>Opitutia</taxon>
        <taxon>Puniceicoccales</taxon>
        <taxon>Cerasicoccaceae</taxon>
        <taxon>Rubellicoccus</taxon>
    </lineage>
</organism>
<comment type="cofactor">
    <cofactor evidence="13">
        <name>[2Fe-2S] cluster</name>
        <dbReference type="ChEBI" id="CHEBI:190135"/>
    </cofactor>
    <text evidence="13">Binds 1 [2Fe-2S] cluster. The cluster is coordinated with 3 cysteines and 1 arginine.</text>
</comment>
<evidence type="ECO:0000256" key="14">
    <source>
        <dbReference type="PIRSR" id="PIRSR001619-1"/>
    </source>
</evidence>
<dbReference type="FunFam" id="3.20.20.70:FF:000011">
    <property type="entry name" value="Biotin synthase"/>
    <property type="match status" value="1"/>
</dbReference>
<dbReference type="InterPro" id="IPR002684">
    <property type="entry name" value="Biotin_synth/BioAB"/>
</dbReference>
<dbReference type="SMART" id="SM00729">
    <property type="entry name" value="Elp3"/>
    <property type="match status" value="1"/>
</dbReference>
<evidence type="ECO:0000313" key="17">
    <source>
        <dbReference type="Proteomes" id="UP001304300"/>
    </source>
</evidence>
<evidence type="ECO:0000256" key="12">
    <source>
        <dbReference type="ARBA" id="ARBA00051157"/>
    </source>
</evidence>
<proteinExistence type="inferred from homology"/>
<evidence type="ECO:0000259" key="15">
    <source>
        <dbReference type="PROSITE" id="PS51918"/>
    </source>
</evidence>
<evidence type="ECO:0000256" key="1">
    <source>
        <dbReference type="ARBA" id="ARBA00004942"/>
    </source>
</evidence>
<comment type="subunit">
    <text evidence="13">Homodimer.</text>
</comment>
<keyword evidence="11 13" id="KW-0411">Iron-sulfur</keyword>
<reference evidence="16 17" key="1">
    <citation type="submission" date="2023-10" db="EMBL/GenBank/DDBJ databases">
        <title>Rubellicoccus peritrichatus gen. nov., sp. nov., isolated from an algae of coral reef tank.</title>
        <authorList>
            <person name="Luo J."/>
        </authorList>
    </citation>
    <scope>NUCLEOTIDE SEQUENCE [LARGE SCALE GENOMIC DNA]</scope>
    <source>
        <strain evidence="16 17">CR14</strain>
    </source>
</reference>
<feature type="binding site" evidence="13 14">
    <location>
        <position position="183"/>
    </location>
    <ligand>
        <name>[2Fe-2S] cluster</name>
        <dbReference type="ChEBI" id="CHEBI:190135"/>
    </ligand>
</feature>
<keyword evidence="7 13" id="KW-0001">2Fe-2S</keyword>
<dbReference type="PIRSF" id="PIRSF001619">
    <property type="entry name" value="Biotin_synth"/>
    <property type="match status" value="1"/>
</dbReference>
<keyword evidence="8 13" id="KW-0479">Metal-binding</keyword>
<comment type="catalytic activity">
    <reaction evidence="12 13">
        <text>(4R,5S)-dethiobiotin + (sulfur carrier)-SH + 2 reduced [2Fe-2S]-[ferredoxin] + 2 S-adenosyl-L-methionine = (sulfur carrier)-H + biotin + 2 5'-deoxyadenosine + 2 L-methionine + 2 oxidized [2Fe-2S]-[ferredoxin]</text>
        <dbReference type="Rhea" id="RHEA:22060"/>
        <dbReference type="Rhea" id="RHEA-COMP:10000"/>
        <dbReference type="Rhea" id="RHEA-COMP:10001"/>
        <dbReference type="Rhea" id="RHEA-COMP:14737"/>
        <dbReference type="Rhea" id="RHEA-COMP:14739"/>
        <dbReference type="ChEBI" id="CHEBI:17319"/>
        <dbReference type="ChEBI" id="CHEBI:29917"/>
        <dbReference type="ChEBI" id="CHEBI:33737"/>
        <dbReference type="ChEBI" id="CHEBI:33738"/>
        <dbReference type="ChEBI" id="CHEBI:57586"/>
        <dbReference type="ChEBI" id="CHEBI:57844"/>
        <dbReference type="ChEBI" id="CHEBI:59789"/>
        <dbReference type="ChEBI" id="CHEBI:64428"/>
        <dbReference type="ChEBI" id="CHEBI:149473"/>
        <dbReference type="EC" id="2.8.1.6"/>
    </reaction>
</comment>
<comment type="cofactor">
    <cofactor evidence="13 14">
        <name>[4Fe-4S] cluster</name>
        <dbReference type="ChEBI" id="CHEBI:49883"/>
    </cofactor>
    <text evidence="13 14">Binds 1 [4Fe-4S] cluster. The cluster is coordinated with 3 cysteines and an exchangeable S-adenosyl-L-methionine.</text>
</comment>
<keyword evidence="5 13" id="KW-0808">Transferase</keyword>
<evidence type="ECO:0000256" key="10">
    <source>
        <dbReference type="ARBA" id="ARBA00023004"/>
    </source>
</evidence>
<dbReference type="PANTHER" id="PTHR22976">
    <property type="entry name" value="BIOTIN SYNTHASE"/>
    <property type="match status" value="1"/>
</dbReference>
<evidence type="ECO:0000256" key="4">
    <source>
        <dbReference type="ARBA" id="ARBA00022485"/>
    </source>
</evidence>
<evidence type="ECO:0000256" key="8">
    <source>
        <dbReference type="ARBA" id="ARBA00022723"/>
    </source>
</evidence>
<feature type="domain" description="Radical SAM core" evidence="15">
    <location>
        <begin position="32"/>
        <end position="251"/>
    </location>
</feature>
<keyword evidence="4 13" id="KW-0004">4Fe-4S</keyword>
<dbReference type="EC" id="2.8.1.6" evidence="3 13"/>
<keyword evidence="9 13" id="KW-0093">Biotin biosynthesis</keyword>
<comment type="cofactor">
    <cofactor evidence="14">
        <name>[2Fe-2S] cluster</name>
        <dbReference type="ChEBI" id="CHEBI:190135"/>
    </cofactor>
    <text evidence="14">Binds 1 [2Fe-2S] cluster. The cluster is coordinated with 3 cysteines and 1 arginine.</text>
</comment>
<evidence type="ECO:0000256" key="6">
    <source>
        <dbReference type="ARBA" id="ARBA00022691"/>
    </source>
</evidence>
<keyword evidence="6 13" id="KW-0949">S-adenosyl-L-methionine</keyword>
<name>A0AAQ3QTX8_9BACT</name>
<dbReference type="SFLD" id="SFLDF00272">
    <property type="entry name" value="biotin_synthase"/>
    <property type="match status" value="1"/>
</dbReference>
<dbReference type="InterPro" id="IPR006638">
    <property type="entry name" value="Elp3/MiaA/NifB-like_rSAM"/>
</dbReference>
<dbReference type="SFLD" id="SFLDS00029">
    <property type="entry name" value="Radical_SAM"/>
    <property type="match status" value="1"/>
</dbReference>